<dbReference type="PANTHER" id="PTHR10314">
    <property type="entry name" value="CYSTATHIONINE BETA-SYNTHASE"/>
    <property type="match status" value="1"/>
</dbReference>
<dbReference type="CDD" id="cd01561">
    <property type="entry name" value="CBS_like"/>
    <property type="match status" value="1"/>
</dbReference>
<evidence type="ECO:0000256" key="5">
    <source>
        <dbReference type="ARBA" id="ARBA00022898"/>
    </source>
</evidence>
<dbReference type="InterPro" id="IPR036052">
    <property type="entry name" value="TrpB-like_PALP_sf"/>
</dbReference>
<evidence type="ECO:0000256" key="3">
    <source>
        <dbReference type="ARBA" id="ARBA00007103"/>
    </source>
</evidence>
<dbReference type="SUPFAM" id="SSF53686">
    <property type="entry name" value="Tryptophan synthase beta subunit-like PLP-dependent enzymes"/>
    <property type="match status" value="1"/>
</dbReference>
<dbReference type="Gene3D" id="3.40.50.1100">
    <property type="match status" value="2"/>
</dbReference>
<dbReference type="Gene3D" id="3.10.580.10">
    <property type="entry name" value="CBS-domain"/>
    <property type="match status" value="1"/>
</dbReference>
<dbReference type="Gene3D" id="3.30.160.250">
    <property type="match status" value="1"/>
</dbReference>
<dbReference type="InterPro" id="IPR000644">
    <property type="entry name" value="CBS_dom"/>
</dbReference>
<dbReference type="PROSITE" id="PS00901">
    <property type="entry name" value="CYS_SYNTHASE"/>
    <property type="match status" value="1"/>
</dbReference>
<feature type="domain" description="CBS" evidence="8">
    <location>
        <begin position="376"/>
        <end position="432"/>
    </location>
</feature>
<dbReference type="InterPro" id="IPR046342">
    <property type="entry name" value="CBS_dom_sf"/>
</dbReference>
<dbReference type="FunFam" id="3.40.50.1100:FF:000003">
    <property type="entry name" value="Cystathionine beta-synthase"/>
    <property type="match status" value="1"/>
</dbReference>
<dbReference type="Proteomes" id="UP000243515">
    <property type="component" value="Unassembled WGS sequence"/>
</dbReference>
<comment type="caution">
    <text evidence="9">The sequence shown here is derived from an EMBL/GenBank/DDBJ whole genome shotgun (WGS) entry which is preliminary data.</text>
</comment>
<dbReference type="InterPro" id="IPR001926">
    <property type="entry name" value="TrpB-like_PALP"/>
</dbReference>
<dbReference type="Pfam" id="PF00571">
    <property type="entry name" value="CBS"/>
    <property type="match status" value="2"/>
</dbReference>
<dbReference type="SMART" id="SM00116">
    <property type="entry name" value="CBS"/>
    <property type="match status" value="2"/>
</dbReference>
<evidence type="ECO:0000256" key="4">
    <source>
        <dbReference type="ARBA" id="ARBA00012041"/>
    </source>
</evidence>
<gene>
    <name evidence="9" type="ORF">Egran_07136</name>
</gene>
<name>A0A232LLR1_9EURO</name>
<keyword evidence="10" id="KW-1185">Reference proteome</keyword>
<dbReference type="EC" id="4.2.1.22" evidence="4"/>
<dbReference type="EMBL" id="NPHW01008042">
    <property type="protein sequence ID" value="OXV05096.1"/>
    <property type="molecule type" value="Genomic_DNA"/>
</dbReference>
<keyword evidence="5" id="KW-0663">Pyridoxal phosphate</keyword>
<evidence type="ECO:0000313" key="9">
    <source>
        <dbReference type="EMBL" id="OXV05096.1"/>
    </source>
</evidence>
<dbReference type="OrthoDB" id="10259545at2759"/>
<dbReference type="InterPro" id="IPR050214">
    <property type="entry name" value="Cys_Synth/Cystath_Beta-Synth"/>
</dbReference>
<dbReference type="AlphaFoldDB" id="A0A232LLR1"/>
<dbReference type="Pfam" id="PF00291">
    <property type="entry name" value="PALP"/>
    <property type="match status" value="1"/>
</dbReference>
<evidence type="ECO:0000259" key="8">
    <source>
        <dbReference type="PROSITE" id="PS51371"/>
    </source>
</evidence>
<accession>A0A232LLR1</accession>
<dbReference type="GO" id="GO:0006535">
    <property type="term" value="P:cysteine biosynthetic process from serine"/>
    <property type="evidence" value="ECO:0007669"/>
    <property type="project" value="InterPro"/>
</dbReference>
<comment type="cofactor">
    <cofactor evidence="1">
        <name>pyridoxal 5'-phosphate</name>
        <dbReference type="ChEBI" id="CHEBI:597326"/>
    </cofactor>
</comment>
<evidence type="ECO:0000256" key="7">
    <source>
        <dbReference type="PROSITE-ProRule" id="PRU00703"/>
    </source>
</evidence>
<comment type="pathway">
    <text evidence="2">Amino-acid biosynthesis; L-cysteine biosynthesis; L-cysteine from L-homocysteine and L-serine: step 1/2.</text>
</comment>
<evidence type="ECO:0000256" key="2">
    <source>
        <dbReference type="ARBA" id="ARBA00005003"/>
    </source>
</evidence>
<evidence type="ECO:0000256" key="6">
    <source>
        <dbReference type="ARBA" id="ARBA00047490"/>
    </source>
</evidence>
<dbReference type="InterPro" id="IPR001216">
    <property type="entry name" value="P-phosphate_BS"/>
</dbReference>
<sequence>MPELPGCMSDGKTYEEVIKNIKVIAEEWIETAKELGREIPEPKDLFGNTPLIKLNKITRGLKPAIYAKMESMNPGGSVKDRIGLNMILEAEKNGTLKPGGTIVEATSGNTGIGLALTAAVKGYKCIFVMTDKASVEKVKYLKALGTDVVVVPSTAKPDSPQYYVNTAIRIAEDTPNSFYASQYTNPANPEAHYKTTGPELWEQTDGKITHFVASLGTGGTISGTGRFLKEKDKNIKVIGADPYGSIFKTFKESGVIVEGTPYLVEGIGQERIVENVHFQYIDEIINVTDKDSFNMSRRLAREEGIFCGGSTGTILSAALRAAKDLTEKDVMVFIVCDIGERYLTKHLSDEWMREKRLLEKDKTTVGIVYQTKISGGLPRIVSASPVELISDALRKMEEYNISHLPVLEDNRSLGLLEEADIMAKLMNSPDYINRKVSEIMDKALPVFDEQDDIKDAIKSLKKSPAVLVSEFGNIVGILTRYDVLDFV</sequence>
<reference evidence="9 10" key="1">
    <citation type="journal article" date="2015" name="Environ. Microbiol.">
        <title>Metagenome sequence of Elaphomyces granulatus from sporocarp tissue reveals Ascomycota ectomycorrhizal fingerprints of genome expansion and a Proteobacteria-rich microbiome.</title>
        <authorList>
            <person name="Quandt C.A."/>
            <person name="Kohler A."/>
            <person name="Hesse C.N."/>
            <person name="Sharpton T.J."/>
            <person name="Martin F."/>
            <person name="Spatafora J.W."/>
        </authorList>
    </citation>
    <scope>NUCLEOTIDE SEQUENCE [LARGE SCALE GENOMIC DNA]</scope>
    <source>
        <strain evidence="9 10">OSC145934</strain>
    </source>
</reference>
<dbReference type="FunFam" id="3.40.50.1100:FF:000118">
    <property type="entry name" value="Related to CYS4-cystathionine beta-synthase"/>
    <property type="match status" value="1"/>
</dbReference>
<evidence type="ECO:0000313" key="10">
    <source>
        <dbReference type="Proteomes" id="UP000243515"/>
    </source>
</evidence>
<dbReference type="GO" id="GO:0004122">
    <property type="term" value="F:cystathionine beta-synthase activity"/>
    <property type="evidence" value="ECO:0007669"/>
    <property type="project" value="UniProtKB-EC"/>
</dbReference>
<keyword evidence="7" id="KW-0129">CBS domain</keyword>
<dbReference type="SUPFAM" id="SSF54631">
    <property type="entry name" value="CBS-domain pair"/>
    <property type="match status" value="1"/>
</dbReference>
<protein>
    <recommendedName>
        <fullName evidence="4">cystathionine beta-synthase</fullName>
        <ecNumber evidence="4">4.2.1.22</ecNumber>
    </recommendedName>
</protein>
<comment type="similarity">
    <text evidence="3">Belongs to the cysteine synthase/cystathionine beta-synthase family.</text>
</comment>
<dbReference type="PROSITE" id="PS51371">
    <property type="entry name" value="CBS"/>
    <property type="match status" value="1"/>
</dbReference>
<dbReference type="CDD" id="cd02205">
    <property type="entry name" value="CBS_pair_SF"/>
    <property type="match status" value="1"/>
</dbReference>
<organism evidence="9 10">
    <name type="scientific">Elaphomyces granulatus</name>
    <dbReference type="NCBI Taxonomy" id="519963"/>
    <lineage>
        <taxon>Eukaryota</taxon>
        <taxon>Fungi</taxon>
        <taxon>Dikarya</taxon>
        <taxon>Ascomycota</taxon>
        <taxon>Pezizomycotina</taxon>
        <taxon>Eurotiomycetes</taxon>
        <taxon>Eurotiomycetidae</taxon>
        <taxon>Eurotiales</taxon>
        <taxon>Elaphomycetaceae</taxon>
        <taxon>Elaphomyces</taxon>
    </lineage>
</organism>
<evidence type="ECO:0000256" key="1">
    <source>
        <dbReference type="ARBA" id="ARBA00001933"/>
    </source>
</evidence>
<proteinExistence type="inferred from homology"/>
<comment type="catalytic activity">
    <reaction evidence="6">
        <text>L-homocysteine + L-serine = L,L-cystathionine + H2O</text>
        <dbReference type="Rhea" id="RHEA:10112"/>
        <dbReference type="ChEBI" id="CHEBI:15377"/>
        <dbReference type="ChEBI" id="CHEBI:33384"/>
        <dbReference type="ChEBI" id="CHEBI:58161"/>
        <dbReference type="ChEBI" id="CHEBI:58199"/>
        <dbReference type="EC" id="4.2.1.22"/>
    </reaction>
</comment>